<protein>
    <submittedName>
        <fullName evidence="2">Uncharacterized protein</fullName>
    </submittedName>
</protein>
<evidence type="ECO:0000313" key="3">
    <source>
        <dbReference type="Proteomes" id="UP000075573"/>
    </source>
</evidence>
<evidence type="ECO:0000313" key="2">
    <source>
        <dbReference type="EMBL" id="KXV00027.1"/>
    </source>
</evidence>
<gene>
    <name evidence="2" type="ORF">AD929_12395</name>
</gene>
<dbReference type="RefSeq" id="WP_062497296.1">
    <property type="nucleotide sequence ID" value="NZ_LHZB01000118.1"/>
</dbReference>
<keyword evidence="1" id="KW-0812">Transmembrane</keyword>
<reference evidence="2 3" key="1">
    <citation type="submission" date="2015-06" db="EMBL/GenBank/DDBJ databases">
        <title>Improved classification and identification of acetic acid bacteria using matrix-assisted laser desorption/ionization time-of-flight mass spectrometry; Gluconobacter nephelii and Gluconobacter uchimurae are later heterotypic synonyms of Gluconobacter japonicus and Gluconobacter oxydans, respectively.</title>
        <authorList>
            <person name="Li L."/>
            <person name="Cleenwerck I."/>
            <person name="De Vuyst L."/>
            <person name="Vandamme P."/>
        </authorList>
    </citation>
    <scope>NUCLEOTIDE SEQUENCE [LARGE SCALE GENOMIC DNA]</scope>
    <source>
        <strain evidence="2 3">LMG 1764</strain>
    </source>
</reference>
<proteinExistence type="predicted"/>
<comment type="caution">
    <text evidence="2">The sequence shown here is derived from an EMBL/GenBank/DDBJ whole genome shotgun (WGS) entry which is preliminary data.</text>
</comment>
<evidence type="ECO:0000256" key="1">
    <source>
        <dbReference type="SAM" id="Phobius"/>
    </source>
</evidence>
<dbReference type="Proteomes" id="UP000075573">
    <property type="component" value="Unassembled WGS sequence"/>
</dbReference>
<sequence>MADWRPTFKSPKLLIVDARLSVFILLALIHFSKLTVGLALAAMGILVFVEVRKRMSLESSIRGVRMMLVNMAFSKKRPPRPYAKIGRKTDYGRILD</sequence>
<dbReference type="AlphaFoldDB" id="A0A149QSE1"/>
<accession>A0A149QSE1</accession>
<dbReference type="NCBIfam" id="NF038220">
    <property type="entry name" value="IcmT_TraK"/>
    <property type="match status" value="1"/>
</dbReference>
<feature type="transmembrane region" description="Helical" evidence="1">
    <location>
        <begin position="20"/>
        <end position="49"/>
    </location>
</feature>
<organism evidence="2 3">
    <name type="scientific">Gluconobacter potus</name>
    <dbReference type="NCBI Taxonomy" id="2724927"/>
    <lineage>
        <taxon>Bacteria</taxon>
        <taxon>Pseudomonadati</taxon>
        <taxon>Pseudomonadota</taxon>
        <taxon>Alphaproteobacteria</taxon>
        <taxon>Acetobacterales</taxon>
        <taxon>Acetobacteraceae</taxon>
        <taxon>Gluconobacter</taxon>
    </lineage>
</organism>
<dbReference type="PATRIC" id="fig|442.7.peg.3301"/>
<keyword evidence="1" id="KW-1133">Transmembrane helix</keyword>
<keyword evidence="1" id="KW-0472">Membrane</keyword>
<dbReference type="EMBL" id="LHZB01000118">
    <property type="protein sequence ID" value="KXV00027.1"/>
    <property type="molecule type" value="Genomic_DNA"/>
</dbReference>
<name>A0A149QSE1_9PROT</name>
<dbReference type="InterPro" id="IPR047756">
    <property type="entry name" value="IcmT-like"/>
</dbReference>